<gene>
    <name evidence="2" type="ORF">METZ01_LOCUS67835</name>
</gene>
<keyword evidence="1" id="KW-0812">Transmembrane</keyword>
<organism evidence="2">
    <name type="scientific">marine metagenome</name>
    <dbReference type="NCBI Taxonomy" id="408172"/>
    <lineage>
        <taxon>unclassified sequences</taxon>
        <taxon>metagenomes</taxon>
        <taxon>ecological metagenomes</taxon>
    </lineage>
</organism>
<feature type="transmembrane region" description="Helical" evidence="1">
    <location>
        <begin position="20"/>
        <end position="39"/>
    </location>
</feature>
<feature type="transmembrane region" description="Helical" evidence="1">
    <location>
        <begin position="131"/>
        <end position="148"/>
    </location>
</feature>
<protein>
    <submittedName>
        <fullName evidence="2">Uncharacterized protein</fullName>
    </submittedName>
</protein>
<dbReference type="EMBL" id="UINC01004527">
    <property type="protein sequence ID" value="SVA14981.1"/>
    <property type="molecule type" value="Genomic_DNA"/>
</dbReference>
<sequence>MIERIIPKPANNNYLGSPIAFYGMILFVLLMTFSAYMHFLQPQYAANEIAKIIVFESVPDPNHIIYMAFSLWGLQQVSFVILNVIVLFAYRNLIPLMYILWIFTWLMRPLVVSQLYPLTSEYTSGITPGKAGLPFILSYLLVMLIMSLRQPKDKAL</sequence>
<evidence type="ECO:0000313" key="2">
    <source>
        <dbReference type="EMBL" id="SVA14981.1"/>
    </source>
</evidence>
<keyword evidence="1" id="KW-1133">Transmembrane helix</keyword>
<dbReference type="AlphaFoldDB" id="A0A381THK0"/>
<evidence type="ECO:0000256" key="1">
    <source>
        <dbReference type="SAM" id="Phobius"/>
    </source>
</evidence>
<feature type="transmembrane region" description="Helical" evidence="1">
    <location>
        <begin position="64"/>
        <end position="86"/>
    </location>
</feature>
<name>A0A381THK0_9ZZZZ</name>
<accession>A0A381THK0</accession>
<feature type="transmembrane region" description="Helical" evidence="1">
    <location>
        <begin position="93"/>
        <end position="111"/>
    </location>
</feature>
<keyword evidence="1" id="KW-0472">Membrane</keyword>
<proteinExistence type="predicted"/>
<reference evidence="2" key="1">
    <citation type="submission" date="2018-05" db="EMBL/GenBank/DDBJ databases">
        <authorList>
            <person name="Lanie J.A."/>
            <person name="Ng W.-L."/>
            <person name="Kazmierczak K.M."/>
            <person name="Andrzejewski T.M."/>
            <person name="Davidsen T.M."/>
            <person name="Wayne K.J."/>
            <person name="Tettelin H."/>
            <person name="Glass J.I."/>
            <person name="Rusch D."/>
            <person name="Podicherti R."/>
            <person name="Tsui H.-C.T."/>
            <person name="Winkler M.E."/>
        </authorList>
    </citation>
    <scope>NUCLEOTIDE SEQUENCE</scope>
</reference>